<dbReference type="AlphaFoldDB" id="X1QF91"/>
<accession>X1QF91</accession>
<dbReference type="Pfam" id="PF16347">
    <property type="entry name" value="SGSH_C"/>
    <property type="match status" value="1"/>
</dbReference>
<evidence type="ECO:0000259" key="1">
    <source>
        <dbReference type="Pfam" id="PF16347"/>
    </source>
</evidence>
<dbReference type="SUPFAM" id="SSF53649">
    <property type="entry name" value="Alkaline phosphatase-like"/>
    <property type="match status" value="1"/>
</dbReference>
<dbReference type="EMBL" id="BARV01043062">
    <property type="protein sequence ID" value="GAI53466.1"/>
    <property type="molecule type" value="Genomic_DNA"/>
</dbReference>
<protein>
    <recommendedName>
        <fullName evidence="1">N-sulphoglucosamine sulphohydrolase C-terminal domain-containing protein</fullName>
    </recommendedName>
</protein>
<dbReference type="PANTHER" id="PTHR43108:SF6">
    <property type="entry name" value="N-SULPHOGLUCOSAMINE SULPHOHYDROLASE"/>
    <property type="match status" value="1"/>
</dbReference>
<dbReference type="Gene3D" id="3.40.720.10">
    <property type="entry name" value="Alkaline Phosphatase, subunit A"/>
    <property type="match status" value="1"/>
</dbReference>
<name>X1QF91_9ZZZZ</name>
<dbReference type="InterPro" id="IPR017850">
    <property type="entry name" value="Alkaline_phosphatase_core_sf"/>
</dbReference>
<evidence type="ECO:0000313" key="2">
    <source>
        <dbReference type="EMBL" id="GAI53466.1"/>
    </source>
</evidence>
<reference evidence="2" key="1">
    <citation type="journal article" date="2014" name="Front. Microbiol.">
        <title>High frequency of phylogenetically diverse reductive dehalogenase-homologous genes in deep subseafloor sedimentary metagenomes.</title>
        <authorList>
            <person name="Kawai M."/>
            <person name="Futagami T."/>
            <person name="Toyoda A."/>
            <person name="Takaki Y."/>
            <person name="Nishi S."/>
            <person name="Hori S."/>
            <person name="Arai W."/>
            <person name="Tsubouchi T."/>
            <person name="Morono Y."/>
            <person name="Uchiyama I."/>
            <person name="Ito T."/>
            <person name="Fujiyama A."/>
            <person name="Inagaki F."/>
            <person name="Takami H."/>
        </authorList>
    </citation>
    <scope>NUCLEOTIDE SEQUENCE</scope>
    <source>
        <strain evidence="2">Expedition CK06-06</strain>
    </source>
</reference>
<dbReference type="PANTHER" id="PTHR43108">
    <property type="entry name" value="N-ACETYLGLUCOSAMINE-6-SULFATASE FAMILY MEMBER"/>
    <property type="match status" value="1"/>
</dbReference>
<feature type="domain" description="N-sulphoglucosamine sulphohydrolase C-terminal" evidence="1">
    <location>
        <begin position="15"/>
        <end position="72"/>
    </location>
</feature>
<gene>
    <name evidence="2" type="ORF">S06H3_64460</name>
</gene>
<organism evidence="2">
    <name type="scientific">marine sediment metagenome</name>
    <dbReference type="NCBI Taxonomy" id="412755"/>
    <lineage>
        <taxon>unclassified sequences</taxon>
        <taxon>metagenomes</taxon>
        <taxon>ecological metagenomes</taxon>
    </lineage>
</organism>
<proteinExistence type="predicted"/>
<comment type="caution">
    <text evidence="2">The sequence shown here is derived from an EMBL/GenBank/DDBJ whole genome shotgun (WGS) entry which is preliminary data.</text>
</comment>
<dbReference type="InterPro" id="IPR032506">
    <property type="entry name" value="SGSH_C"/>
</dbReference>
<sequence length="76" mass="8288">MSFHDASAFAEATADKRTMHGPSIRVPLLVRYPGLIRPGTVIDKMVLNVDMAPSILDICRAEPLTNIHGSSVFIPK</sequence>